<sequence length="171" mass="18362">MTFITLADLAERPGTVELAQVAQQPGEPVASPAVLAMLMRGEDMSAVPEAEANVARAAAERISDVMEEAQALAEGYLRQGGYPLPLPRVPLILKGWTRAIVRYRLHAHRLSDEKSDPIVRDYRDALNLLGLVAAGKFSLGLGDTRPPAGGRPAVSGPGRTFSMDSLRDYGK</sequence>
<organism evidence="2 3">
    <name type="scientific">Citrobacter braakii</name>
    <dbReference type="NCBI Taxonomy" id="57706"/>
    <lineage>
        <taxon>Bacteria</taxon>
        <taxon>Pseudomonadati</taxon>
        <taxon>Pseudomonadota</taxon>
        <taxon>Gammaproteobacteria</taxon>
        <taxon>Enterobacterales</taxon>
        <taxon>Enterobacteriaceae</taxon>
        <taxon>Citrobacter</taxon>
        <taxon>Citrobacter freundii complex</taxon>
    </lineage>
</organism>
<dbReference type="AlphaFoldDB" id="A0A1V8NVZ2"/>
<dbReference type="Proteomes" id="UP000192573">
    <property type="component" value="Unassembled WGS sequence"/>
</dbReference>
<comment type="caution">
    <text evidence="2">The sequence shown here is derived from an EMBL/GenBank/DDBJ whole genome shotgun (WGS) entry which is preliminary data.</text>
</comment>
<dbReference type="InterPro" id="IPR009752">
    <property type="entry name" value="Phage_Mu_GpJ"/>
</dbReference>
<evidence type="ECO:0000256" key="1">
    <source>
        <dbReference type="SAM" id="MobiDB-lite"/>
    </source>
</evidence>
<name>A0A1V8NVZ2_CITBR</name>
<dbReference type="EMBL" id="NAEW01000009">
    <property type="protein sequence ID" value="OQM40570.1"/>
    <property type="molecule type" value="Genomic_DNA"/>
</dbReference>
<evidence type="ECO:0000313" key="2">
    <source>
        <dbReference type="EMBL" id="OQM40570.1"/>
    </source>
</evidence>
<dbReference type="RefSeq" id="WP_080859752.1">
    <property type="nucleotide sequence ID" value="NZ_CP077405.1"/>
</dbReference>
<protein>
    <recommendedName>
        <fullName evidence="4">DUF1320 domain-containing protein</fullName>
    </recommendedName>
</protein>
<dbReference type="Pfam" id="PF07030">
    <property type="entry name" value="Phage_Mu_Gp36"/>
    <property type="match status" value="1"/>
</dbReference>
<evidence type="ECO:0008006" key="4">
    <source>
        <dbReference type="Google" id="ProtNLM"/>
    </source>
</evidence>
<feature type="region of interest" description="Disordered" evidence="1">
    <location>
        <begin position="143"/>
        <end position="171"/>
    </location>
</feature>
<accession>A0A1V8NVZ2</accession>
<reference evidence="2 3" key="1">
    <citation type="submission" date="2017-03" db="EMBL/GenBank/DDBJ databases">
        <authorList>
            <person name="Afonso C.L."/>
            <person name="Miller P.J."/>
            <person name="Scott M.A."/>
            <person name="Spackman E."/>
            <person name="Goraichik I."/>
            <person name="Dimitrov K.M."/>
            <person name="Suarez D.L."/>
            <person name="Swayne D.E."/>
        </authorList>
    </citation>
    <scope>NUCLEOTIDE SEQUENCE [LARGE SCALE GENOMIC DNA]</scope>
    <source>
        <strain evidence="2 3">ATCC 51113</strain>
    </source>
</reference>
<evidence type="ECO:0000313" key="3">
    <source>
        <dbReference type="Proteomes" id="UP000192573"/>
    </source>
</evidence>
<gene>
    <name evidence="2" type="ORF">BZK42_18595</name>
</gene>
<proteinExistence type="predicted"/>